<feature type="domain" description="Glutathione S-transferase UstS-like C-terminal" evidence="2">
    <location>
        <begin position="125"/>
        <end position="243"/>
    </location>
</feature>
<comment type="caution">
    <text evidence="3">The sequence shown here is derived from an EMBL/GenBank/DDBJ whole genome shotgun (WGS) entry which is preliminary data.</text>
</comment>
<evidence type="ECO:0000313" key="4">
    <source>
        <dbReference type="Proteomes" id="UP000281468"/>
    </source>
</evidence>
<accession>A0A3M7HDY6</accession>
<dbReference type="SUPFAM" id="SSF47616">
    <property type="entry name" value="GST C-terminal domain-like"/>
    <property type="match status" value="1"/>
</dbReference>
<dbReference type="InterPro" id="IPR004045">
    <property type="entry name" value="Glutathione_S-Trfase_N"/>
</dbReference>
<reference evidence="3 4" key="1">
    <citation type="journal article" date="2018" name="BMC Genomics">
        <title>Genomic evidence for intraspecific hybridization in a clonal and extremely halotolerant yeast.</title>
        <authorList>
            <person name="Gostincar C."/>
            <person name="Stajich J.E."/>
            <person name="Zupancic J."/>
            <person name="Zalar P."/>
            <person name="Gunde-Cimerman N."/>
        </authorList>
    </citation>
    <scope>NUCLEOTIDE SEQUENCE [LARGE SCALE GENOMIC DNA]</scope>
    <source>
        <strain evidence="3 4">EXF-171</strain>
    </source>
</reference>
<evidence type="ECO:0000259" key="2">
    <source>
        <dbReference type="Pfam" id="PF22041"/>
    </source>
</evidence>
<dbReference type="InterPro" id="IPR054416">
    <property type="entry name" value="GST_UstS-like_C"/>
</dbReference>
<evidence type="ECO:0000259" key="1">
    <source>
        <dbReference type="Pfam" id="PF13409"/>
    </source>
</evidence>
<dbReference type="EMBL" id="QWIQ01000060">
    <property type="protein sequence ID" value="RMZ11377.1"/>
    <property type="molecule type" value="Genomic_DNA"/>
</dbReference>
<dbReference type="Proteomes" id="UP000281468">
    <property type="component" value="Unassembled WGS sequence"/>
</dbReference>
<sequence length="248" mass="28213">MTVLITNMSVDSKLTLFDLVRQDGERSWSGNVWKARLFLNCKGIPYETHWVDYLTLKPTLSSLGSPPNEQGRYTVPTPTVRLPDGSWIMDSLVIARKLNGMYAEPKLIFDETSLADVQKGLGMTARPLFPVIMPRIATIVTQDSKAYLREMRARDYGMPPEEFERTKGGKKAWADAEPGFRFLAELYGKENDGPFLMGSQPSFGDFVIVAFIECSMRVGEDMGERWLSMDERLARVHEACRPWIEKDF</sequence>
<dbReference type="SUPFAM" id="SSF52833">
    <property type="entry name" value="Thioredoxin-like"/>
    <property type="match status" value="1"/>
</dbReference>
<dbReference type="Pfam" id="PF13409">
    <property type="entry name" value="GST_N_2"/>
    <property type="match status" value="1"/>
</dbReference>
<dbReference type="InterPro" id="IPR036282">
    <property type="entry name" value="Glutathione-S-Trfase_C_sf"/>
</dbReference>
<proteinExistence type="predicted"/>
<dbReference type="Gene3D" id="1.20.1050.10">
    <property type="match status" value="1"/>
</dbReference>
<dbReference type="VEuPathDB" id="FungiDB:BTJ68_06635"/>
<feature type="domain" description="GST N-terminal" evidence="1">
    <location>
        <begin position="28"/>
        <end position="99"/>
    </location>
</feature>
<protein>
    <submittedName>
        <fullName evidence="3">Uncharacterized protein</fullName>
    </submittedName>
</protein>
<dbReference type="Gene3D" id="3.40.30.10">
    <property type="entry name" value="Glutaredoxin"/>
    <property type="match status" value="1"/>
</dbReference>
<dbReference type="Pfam" id="PF22041">
    <property type="entry name" value="GST_C_7"/>
    <property type="match status" value="1"/>
</dbReference>
<organism evidence="3 4">
    <name type="scientific">Hortaea werneckii</name>
    <name type="common">Black yeast</name>
    <name type="synonym">Cladosporium werneckii</name>
    <dbReference type="NCBI Taxonomy" id="91943"/>
    <lineage>
        <taxon>Eukaryota</taxon>
        <taxon>Fungi</taxon>
        <taxon>Dikarya</taxon>
        <taxon>Ascomycota</taxon>
        <taxon>Pezizomycotina</taxon>
        <taxon>Dothideomycetes</taxon>
        <taxon>Dothideomycetidae</taxon>
        <taxon>Mycosphaerellales</taxon>
        <taxon>Teratosphaeriaceae</taxon>
        <taxon>Hortaea</taxon>
    </lineage>
</organism>
<dbReference type="AlphaFoldDB" id="A0A3M7HDY6"/>
<gene>
    <name evidence="3" type="ORF">D0862_02948</name>
</gene>
<dbReference type="InterPro" id="IPR036249">
    <property type="entry name" value="Thioredoxin-like_sf"/>
</dbReference>
<evidence type="ECO:0000313" key="3">
    <source>
        <dbReference type="EMBL" id="RMZ11377.1"/>
    </source>
</evidence>
<name>A0A3M7HDY6_HORWE</name>